<dbReference type="EMBL" id="JAINUG010000057">
    <property type="protein sequence ID" value="KAJ8403641.1"/>
    <property type="molecule type" value="Genomic_DNA"/>
</dbReference>
<feature type="region of interest" description="Disordered" evidence="1">
    <location>
        <begin position="60"/>
        <end position="94"/>
    </location>
</feature>
<reference evidence="3" key="1">
    <citation type="journal article" date="2023" name="Science">
        <title>Genome structures resolve the early diversification of teleost fishes.</title>
        <authorList>
            <person name="Parey E."/>
            <person name="Louis A."/>
            <person name="Montfort J."/>
            <person name="Bouchez O."/>
            <person name="Roques C."/>
            <person name="Iampietro C."/>
            <person name="Lluch J."/>
            <person name="Castinel A."/>
            <person name="Donnadieu C."/>
            <person name="Desvignes T."/>
            <person name="Floi Bucao C."/>
            <person name="Jouanno E."/>
            <person name="Wen M."/>
            <person name="Mejri S."/>
            <person name="Dirks R."/>
            <person name="Jansen H."/>
            <person name="Henkel C."/>
            <person name="Chen W.J."/>
            <person name="Zahm M."/>
            <person name="Cabau C."/>
            <person name="Klopp C."/>
            <person name="Thompson A.W."/>
            <person name="Robinson-Rechavi M."/>
            <person name="Braasch I."/>
            <person name="Lecointre G."/>
            <person name="Bobe J."/>
            <person name="Postlethwait J.H."/>
            <person name="Berthelot C."/>
            <person name="Roest Crollius H."/>
            <person name="Guiguen Y."/>
        </authorList>
    </citation>
    <scope>NUCLEOTIDE SEQUENCE</scope>
    <source>
        <strain evidence="3">NC1722</strain>
    </source>
</reference>
<keyword evidence="4" id="KW-1185">Reference proteome</keyword>
<comment type="caution">
    <text evidence="3">The sequence shown here is derived from an EMBL/GenBank/DDBJ whole genome shotgun (WGS) entry which is preliminary data.</text>
</comment>
<evidence type="ECO:0000313" key="3">
    <source>
        <dbReference type="EMBL" id="KAJ8403641.1"/>
    </source>
</evidence>
<dbReference type="AlphaFoldDB" id="A0AAD7SLH8"/>
<sequence length="226" mass="23618">MDFSQMGAVPVLLLFLQMHHAVSSAAVPDQMHEDTWLTGYEPNVIDGLPAEPSCKIVSVTENPATPAPAPKTTPQPVTVKGAQRPNPNAAPSVSSGLQPPVVPLKPHNGFILVPFFLANGGAAVYAYDAGGRLVRGMGPVSPNVPLLGNGFPPVLVPPGNGNLRAGRGFPNYGVIPANPLGPSRTRTASSLSLASRWATFLRSGNRVPAARAHAFMSSESSEEYRG</sequence>
<evidence type="ECO:0000256" key="2">
    <source>
        <dbReference type="SAM" id="SignalP"/>
    </source>
</evidence>
<feature type="chain" id="PRO_5042039495" evidence="2">
    <location>
        <begin position="25"/>
        <end position="226"/>
    </location>
</feature>
<dbReference type="Proteomes" id="UP001221898">
    <property type="component" value="Unassembled WGS sequence"/>
</dbReference>
<protein>
    <submittedName>
        <fullName evidence="3">Uncharacterized protein</fullName>
    </submittedName>
</protein>
<keyword evidence="2" id="KW-0732">Signal</keyword>
<accession>A0AAD7SLH8</accession>
<evidence type="ECO:0000256" key="1">
    <source>
        <dbReference type="SAM" id="MobiDB-lite"/>
    </source>
</evidence>
<gene>
    <name evidence="3" type="ORF">AAFF_G00349670</name>
</gene>
<feature type="compositionally biased region" description="Polar residues" evidence="1">
    <location>
        <begin position="85"/>
        <end position="94"/>
    </location>
</feature>
<evidence type="ECO:0000313" key="4">
    <source>
        <dbReference type="Proteomes" id="UP001221898"/>
    </source>
</evidence>
<feature type="signal peptide" evidence="2">
    <location>
        <begin position="1"/>
        <end position="24"/>
    </location>
</feature>
<name>A0AAD7SLH8_9TELE</name>
<proteinExistence type="predicted"/>
<organism evidence="3 4">
    <name type="scientific">Aldrovandia affinis</name>
    <dbReference type="NCBI Taxonomy" id="143900"/>
    <lineage>
        <taxon>Eukaryota</taxon>
        <taxon>Metazoa</taxon>
        <taxon>Chordata</taxon>
        <taxon>Craniata</taxon>
        <taxon>Vertebrata</taxon>
        <taxon>Euteleostomi</taxon>
        <taxon>Actinopterygii</taxon>
        <taxon>Neopterygii</taxon>
        <taxon>Teleostei</taxon>
        <taxon>Notacanthiformes</taxon>
        <taxon>Halosauridae</taxon>
        <taxon>Aldrovandia</taxon>
    </lineage>
</organism>